<dbReference type="Proteomes" id="UP000289738">
    <property type="component" value="Chromosome B02"/>
</dbReference>
<accession>A0A445AG39</accession>
<dbReference type="PANTHER" id="PTHR46381">
    <property type="entry name" value="MKPA PROTEIN"/>
    <property type="match status" value="1"/>
</dbReference>
<dbReference type="AlphaFoldDB" id="A0A445AG39"/>
<sequence>MAPHSPYDPLHLVPKMLTDPSPPTLDSRGAFFRKMGCYDVDYEVFQKAIVGGFVPPFPSSEDEHETHLPARESSWSALRRKVSSSHMKEIVTAPKSSLPRVYSDSMLCIHSTKTSSPSSSSISSSSPSYISPDSIFSPSYISPWKEGEKRERIMGVRE</sequence>
<gene>
    <name evidence="2" type="ORF">Ahy_B02g059078</name>
</gene>
<comment type="caution">
    <text evidence="2">The sequence shown here is derived from an EMBL/GenBank/DDBJ whole genome shotgun (WGS) entry which is preliminary data.</text>
</comment>
<reference evidence="2 3" key="1">
    <citation type="submission" date="2019-01" db="EMBL/GenBank/DDBJ databases">
        <title>Sequencing of cultivated peanut Arachis hypogaea provides insights into genome evolution and oil improvement.</title>
        <authorList>
            <person name="Chen X."/>
        </authorList>
    </citation>
    <scope>NUCLEOTIDE SEQUENCE [LARGE SCALE GENOMIC DNA]</scope>
    <source>
        <strain evidence="3">cv. Fuhuasheng</strain>
        <tissue evidence="2">Leaves</tissue>
    </source>
</reference>
<feature type="compositionally biased region" description="Low complexity" evidence="1">
    <location>
        <begin position="115"/>
        <end position="141"/>
    </location>
</feature>
<name>A0A445AG39_ARAHY</name>
<evidence type="ECO:0000313" key="2">
    <source>
        <dbReference type="EMBL" id="RYR25372.1"/>
    </source>
</evidence>
<evidence type="ECO:0000313" key="3">
    <source>
        <dbReference type="Proteomes" id="UP000289738"/>
    </source>
</evidence>
<feature type="region of interest" description="Disordered" evidence="1">
    <location>
        <begin position="111"/>
        <end position="141"/>
    </location>
</feature>
<organism evidence="2 3">
    <name type="scientific">Arachis hypogaea</name>
    <name type="common">Peanut</name>
    <dbReference type="NCBI Taxonomy" id="3818"/>
    <lineage>
        <taxon>Eukaryota</taxon>
        <taxon>Viridiplantae</taxon>
        <taxon>Streptophyta</taxon>
        <taxon>Embryophyta</taxon>
        <taxon>Tracheophyta</taxon>
        <taxon>Spermatophyta</taxon>
        <taxon>Magnoliopsida</taxon>
        <taxon>eudicotyledons</taxon>
        <taxon>Gunneridae</taxon>
        <taxon>Pentapetalae</taxon>
        <taxon>rosids</taxon>
        <taxon>fabids</taxon>
        <taxon>Fabales</taxon>
        <taxon>Fabaceae</taxon>
        <taxon>Papilionoideae</taxon>
        <taxon>50 kb inversion clade</taxon>
        <taxon>dalbergioids sensu lato</taxon>
        <taxon>Dalbergieae</taxon>
        <taxon>Pterocarpus clade</taxon>
        <taxon>Arachis</taxon>
    </lineage>
</organism>
<evidence type="ECO:0000256" key="1">
    <source>
        <dbReference type="SAM" id="MobiDB-lite"/>
    </source>
</evidence>
<proteinExistence type="predicted"/>
<keyword evidence="3" id="KW-1185">Reference proteome</keyword>
<protein>
    <submittedName>
        <fullName evidence="2">Uncharacterized protein</fullName>
    </submittedName>
</protein>
<dbReference type="STRING" id="3818.A0A445AG39"/>
<dbReference type="PANTHER" id="PTHR46381:SF4">
    <property type="entry name" value="PROTEIN-TYROSINE-PHOSPHATASE MKP1"/>
    <property type="match status" value="1"/>
</dbReference>
<dbReference type="EMBL" id="SDMP01000012">
    <property type="protein sequence ID" value="RYR25372.1"/>
    <property type="molecule type" value="Genomic_DNA"/>
</dbReference>